<evidence type="ECO:0000313" key="1">
    <source>
        <dbReference type="EMBL" id="KAG5624428.1"/>
    </source>
</evidence>
<sequence length="167" mass="18206">MAWQNSSPFPAQLPSWEPARQLFAMDCPLTSEDCFEDGVTFSPTPISFAELLDCNHIKCRVWSCQHLPFKYALSADRRDRKDILADINGAPTGANGRIDCFKFEVSCTATSEDDLEQLGSAFSVVLLLNGVALACGDDTALLGSAGFELSTSPELEPFPPPFGFFTD</sequence>
<dbReference type="EMBL" id="JACXVP010000002">
    <property type="protein sequence ID" value="KAG5624428.1"/>
    <property type="molecule type" value="Genomic_DNA"/>
</dbReference>
<proteinExistence type="predicted"/>
<name>A0A9J6AJB9_SOLCO</name>
<protein>
    <submittedName>
        <fullName evidence="1">Uncharacterized protein</fullName>
    </submittedName>
</protein>
<organism evidence="1 2">
    <name type="scientific">Solanum commersonii</name>
    <name type="common">Commerson's wild potato</name>
    <name type="synonym">Commerson's nightshade</name>
    <dbReference type="NCBI Taxonomy" id="4109"/>
    <lineage>
        <taxon>Eukaryota</taxon>
        <taxon>Viridiplantae</taxon>
        <taxon>Streptophyta</taxon>
        <taxon>Embryophyta</taxon>
        <taxon>Tracheophyta</taxon>
        <taxon>Spermatophyta</taxon>
        <taxon>Magnoliopsida</taxon>
        <taxon>eudicotyledons</taxon>
        <taxon>Gunneridae</taxon>
        <taxon>Pentapetalae</taxon>
        <taxon>asterids</taxon>
        <taxon>lamiids</taxon>
        <taxon>Solanales</taxon>
        <taxon>Solanaceae</taxon>
        <taxon>Solanoideae</taxon>
        <taxon>Solaneae</taxon>
        <taxon>Solanum</taxon>
    </lineage>
</organism>
<accession>A0A9J6AJB9</accession>
<dbReference type="AlphaFoldDB" id="A0A9J6AJB9"/>
<reference evidence="1 2" key="1">
    <citation type="submission" date="2020-09" db="EMBL/GenBank/DDBJ databases">
        <title>De no assembly of potato wild relative species, Solanum commersonii.</title>
        <authorList>
            <person name="Cho K."/>
        </authorList>
    </citation>
    <scope>NUCLEOTIDE SEQUENCE [LARGE SCALE GENOMIC DNA]</scope>
    <source>
        <strain evidence="1">LZ3.2</strain>
        <tissue evidence="1">Leaf</tissue>
    </source>
</reference>
<comment type="caution">
    <text evidence="1">The sequence shown here is derived from an EMBL/GenBank/DDBJ whole genome shotgun (WGS) entry which is preliminary data.</text>
</comment>
<dbReference type="Proteomes" id="UP000824120">
    <property type="component" value="Chromosome 2"/>
</dbReference>
<evidence type="ECO:0000313" key="2">
    <source>
        <dbReference type="Proteomes" id="UP000824120"/>
    </source>
</evidence>
<gene>
    <name evidence="1" type="ORF">H5410_009646</name>
</gene>
<keyword evidence="2" id="KW-1185">Reference proteome</keyword>